<dbReference type="PANTHER" id="PTHR45982">
    <property type="entry name" value="REGULATOR OF CHROMOSOME CONDENSATION"/>
    <property type="match status" value="1"/>
</dbReference>
<evidence type="ECO:0000313" key="1">
    <source>
        <dbReference type="EMBL" id="XDK37710.1"/>
    </source>
</evidence>
<gene>
    <name evidence="1" type="ORF">AB4Y39_03190</name>
</gene>
<dbReference type="RefSeq" id="WP_368491586.1">
    <property type="nucleotide sequence ID" value="NZ_CP162607.1"/>
</dbReference>
<accession>A0AB39I4M6</accession>
<sequence length="1411" mass="148956">MQLVELEIPGKTGPVPSGELGINLAAARENFPRDGLQLFIPPWQEMGDGDSVAVLLGDIQVASKPIAADEVNTRQTLFIAPNRLANRITTISYVVRRVGQMPEDSAATDVLIKLDRPGGQDQNGDTPGHSELKLNLPQEIIDDGVDKDAAADGVPVTIEPYPFMAEHDEIRLTWGGQFVSHTVTQAEVDHPIVMTVDEATILAAGDSDGGGLAVAFEIYDLVDNQSEDWSAEVRVVVDTGGSRLDAVYVKEAVSNILDLEQLGSAPVTLQVVAGDSRIFNPEDEIIVNLAGTSADGVVVDVSYPPKVVGPLGILELPVPNADVRRLAKAQAVFSYQLKKADDGTLMQAKGRFINIVGEPAQLAAPVALDASGGSLDPTLPTTTIEVPWDETMAAGQVIDLKWYGTKPDQTVYFPELTPHDISNNEENAKQPIKFYVEGRHLVAIEGGSLELSYELINEEGVVRRSLATARFNIGEPRAELPVPIVRDAPGNVLDPDKLPPNGTSLYVTRYTGIAIGDELHFTWNGSKTGPYEDWIKITANNIGRPEFALVIPLEQVKGDLNGTVSASYWVKRVEDGRVSQSDVLTLHIGEQAQVLDPVTIAELGQDNKLDLGNVVNGANVTLAVYPQMGVGDVIYLEWTDHQGFAYKPAGKDITGNMIEKPVPFVVPYPEILKSRDNTVTVICRVALVEGGELRTEGLTFAVQQSQVPELDPVSVAELQDGSLDLRNVRNGANVQLAAYEGMGAGDVVQLEWTDDQGNEYKPAGKPISGGMVGKPVPFVVPFAQIQKNQDNTVSVICRVALVEDEELRTAVLSFAVAESATPPLAAPVVAEANDEGVIDPNAVTLGATVVIDATTELVVGDKVRVVVRGTVADEKTHTVTVAGEQRFTVAYEVIKGNENGSIEVQYYVQRGGVEPDEPSPPAQYDVRVVVGAGQLKILGARFNRSTYRSSASPRYLQAFHAVSGQPVLAEWKYSTDAQWAAASQWRDIQPHLPLQVRTADDQLTLNPANIIGSGADTTVTGTAAFVALRDDGRVRGWGNQAFGALIPSTIRTYDDIVEVSCTTSAYAVRRLNGNVVVWGNATNGGSMGAVSPDGFAAVAANGTAFAGIKTTGHVVAWGVAASGGTVPAPIDGHTDIKKVVGASTAFAALRTTGQVVAWGSAATGGTVPDPVSGLTDIVDIKGNFKAFAVLRSNGTVVAWGDAVYGGNADAVADYTDISEICNANAGAFVAKRNTGHLVAWGSAPHGGALPADIAALTDIIEVASNWHVFAAVRANGSVVAWGGVAAEGGVPPDEIVNLTDVVQVTGSSKAFAVLRRNGTVMAWGDVSVGGLIAPEMVPELVNIQAVYSNTHGFVALRSDGRVLAWGHALGGGDNSAVGDQLNGLVSYRASAAARGRALSAQRLISAAAMVG</sequence>
<proteinExistence type="predicted"/>
<dbReference type="SUPFAM" id="SSF50985">
    <property type="entry name" value="RCC1/BLIP-II"/>
    <property type="match status" value="1"/>
</dbReference>
<dbReference type="Gene3D" id="2.130.10.30">
    <property type="entry name" value="Regulator of chromosome condensation 1/beta-lactamase-inhibitor protein II"/>
    <property type="match status" value="3"/>
</dbReference>
<reference evidence="1" key="1">
    <citation type="submission" date="2024-07" db="EMBL/GenBank/DDBJ databases">
        <title>Identification and characteristics of a novel species of coltsfoot's symbiotic bacteria.</title>
        <authorList>
            <person name="Juszczyk A."/>
            <person name="Jasielczuk I."/>
            <person name="Gurgul A."/>
            <person name="Rogala M."/>
            <person name="Kowalczyk A."/>
            <person name="Szmatola T."/>
            <person name="Kosecka-Strojek M."/>
            <person name="Arent Z."/>
            <person name="Latowski D."/>
        </authorList>
    </citation>
    <scope>NUCLEOTIDE SEQUENCE</scope>
    <source>
        <strain evidence="1">Hg7Tf</strain>
    </source>
</reference>
<dbReference type="InterPro" id="IPR009091">
    <property type="entry name" value="RCC1/BLIP-II"/>
</dbReference>
<dbReference type="PANTHER" id="PTHR45982:SF1">
    <property type="entry name" value="REGULATOR OF CHROMOSOME CONDENSATION"/>
    <property type="match status" value="1"/>
</dbReference>
<organism evidence="1">
    <name type="scientific">Pseudomonas sp. Hg7Tf</name>
    <dbReference type="NCBI Taxonomy" id="3236988"/>
    <lineage>
        <taxon>Bacteria</taxon>
        <taxon>Pseudomonadati</taxon>
        <taxon>Pseudomonadota</taxon>
        <taxon>Gammaproteobacteria</taxon>
        <taxon>Pseudomonadales</taxon>
        <taxon>Pseudomonadaceae</taxon>
        <taxon>Pseudomonas</taxon>
    </lineage>
</organism>
<dbReference type="EMBL" id="CP162607">
    <property type="protein sequence ID" value="XDK37710.1"/>
    <property type="molecule type" value="Genomic_DNA"/>
</dbReference>
<name>A0AB39I4M6_9PSED</name>
<dbReference type="InterPro" id="IPR051553">
    <property type="entry name" value="Ran_GTPase-activating"/>
</dbReference>
<protein>
    <submittedName>
        <fullName evidence="1">RCC1 domain-containing protein</fullName>
    </submittedName>
</protein>